<protein>
    <submittedName>
        <fullName evidence="1">Uncharacterized protein</fullName>
    </submittedName>
</protein>
<dbReference type="Proteomes" id="UP000326565">
    <property type="component" value="Unassembled WGS sequence"/>
</dbReference>
<organism evidence="1 2">
    <name type="scientific">Aspergillus leporis</name>
    <dbReference type="NCBI Taxonomy" id="41062"/>
    <lineage>
        <taxon>Eukaryota</taxon>
        <taxon>Fungi</taxon>
        <taxon>Dikarya</taxon>
        <taxon>Ascomycota</taxon>
        <taxon>Pezizomycotina</taxon>
        <taxon>Eurotiomycetes</taxon>
        <taxon>Eurotiomycetidae</taxon>
        <taxon>Eurotiales</taxon>
        <taxon>Aspergillaceae</taxon>
        <taxon>Aspergillus</taxon>
        <taxon>Aspergillus subgen. Circumdati</taxon>
    </lineage>
</organism>
<evidence type="ECO:0000313" key="2">
    <source>
        <dbReference type="Proteomes" id="UP000326565"/>
    </source>
</evidence>
<proteinExistence type="predicted"/>
<sequence>MSLYLRATDLHEKMNMMKQEIIGVLGRYLQDSNAGSARAAADAIDRLTHMKCFAGMGGSNADDLETFLWQLWDIVIQGARKIPHDDPLQDRLVELVRTLAELPPVTVEIWQSETRLWTDLPLLGPSMREAWISPTYDNHIPTSEEATEWINLNAFAARLLNLGTNSWALFALWELRAALEEPCDGLALECNVAVATEWIIHAGKPLYASAVTIEEDNDHSKAANGPFYEGNDMLCLERWRFWKWRFGELGEQLEANTKQMALETRERMEAIEQSHGG</sequence>
<name>A0A5N5WPP1_9EURO</name>
<dbReference type="InterPro" id="IPR022085">
    <property type="entry name" value="OpdG"/>
</dbReference>
<gene>
    <name evidence="1" type="ORF">BDV29DRAFT_183291</name>
</gene>
<dbReference type="AlphaFoldDB" id="A0A5N5WPP1"/>
<dbReference type="EMBL" id="ML732353">
    <property type="protein sequence ID" value="KAB8069170.1"/>
    <property type="molecule type" value="Genomic_DNA"/>
</dbReference>
<dbReference type="Pfam" id="PF12311">
    <property type="entry name" value="DUF3632"/>
    <property type="match status" value="1"/>
</dbReference>
<accession>A0A5N5WPP1</accession>
<dbReference type="PANTHER" id="PTHR38797">
    <property type="entry name" value="NUCLEAR PORE COMPLEX PROTEIN NUP85-RELATED"/>
    <property type="match status" value="1"/>
</dbReference>
<dbReference type="PANTHER" id="PTHR38797:SF4">
    <property type="entry name" value="NUCLEAR PORE COMPLEX PROTEIN NUP85"/>
    <property type="match status" value="1"/>
</dbReference>
<dbReference type="OrthoDB" id="3350591at2759"/>
<evidence type="ECO:0000313" key="1">
    <source>
        <dbReference type="EMBL" id="KAB8069170.1"/>
    </source>
</evidence>
<dbReference type="InterPro" id="IPR053204">
    <property type="entry name" value="Oxopyrrolidines_Biosynth-assoc"/>
</dbReference>
<reference evidence="1 2" key="1">
    <citation type="submission" date="2019-04" db="EMBL/GenBank/DDBJ databases">
        <title>Friends and foes A comparative genomics study of 23 Aspergillus species from section Flavi.</title>
        <authorList>
            <consortium name="DOE Joint Genome Institute"/>
            <person name="Kjaerbolling I."/>
            <person name="Vesth T."/>
            <person name="Frisvad J.C."/>
            <person name="Nybo J.L."/>
            <person name="Theobald S."/>
            <person name="Kildgaard S."/>
            <person name="Isbrandt T."/>
            <person name="Kuo A."/>
            <person name="Sato A."/>
            <person name="Lyhne E.K."/>
            <person name="Kogle M.E."/>
            <person name="Wiebenga A."/>
            <person name="Kun R.S."/>
            <person name="Lubbers R.J."/>
            <person name="Makela M.R."/>
            <person name="Barry K."/>
            <person name="Chovatia M."/>
            <person name="Clum A."/>
            <person name="Daum C."/>
            <person name="Haridas S."/>
            <person name="He G."/>
            <person name="LaButti K."/>
            <person name="Lipzen A."/>
            <person name="Mondo S."/>
            <person name="Riley R."/>
            <person name="Salamov A."/>
            <person name="Simmons B.A."/>
            <person name="Magnuson J.K."/>
            <person name="Henrissat B."/>
            <person name="Mortensen U.H."/>
            <person name="Larsen T.O."/>
            <person name="Devries R.P."/>
            <person name="Grigoriev I.V."/>
            <person name="Machida M."/>
            <person name="Baker S.E."/>
            <person name="Andersen M.R."/>
        </authorList>
    </citation>
    <scope>NUCLEOTIDE SEQUENCE [LARGE SCALE GENOMIC DNA]</scope>
    <source>
        <strain evidence="1 2">CBS 151.66</strain>
    </source>
</reference>
<keyword evidence="2" id="KW-1185">Reference proteome</keyword>